<dbReference type="SUPFAM" id="SSF55785">
    <property type="entry name" value="PYP-like sensor domain (PAS domain)"/>
    <property type="match status" value="1"/>
</dbReference>
<feature type="domain" description="GGDEF" evidence="6">
    <location>
        <begin position="398"/>
        <end position="531"/>
    </location>
</feature>
<evidence type="ECO:0000259" key="5">
    <source>
        <dbReference type="PROSITE" id="PS50883"/>
    </source>
</evidence>
<dbReference type="Gene3D" id="3.30.70.270">
    <property type="match status" value="1"/>
</dbReference>
<dbReference type="InterPro" id="IPR000160">
    <property type="entry name" value="GGDEF_dom"/>
</dbReference>
<feature type="domain" description="EAL" evidence="5">
    <location>
        <begin position="542"/>
        <end position="794"/>
    </location>
</feature>
<dbReference type="InterPro" id="IPR035965">
    <property type="entry name" value="PAS-like_dom_sf"/>
</dbReference>
<dbReference type="InterPro" id="IPR000700">
    <property type="entry name" value="PAS-assoc_C"/>
</dbReference>
<feature type="domain" description="PAC" evidence="4">
    <location>
        <begin position="314"/>
        <end position="366"/>
    </location>
</feature>
<evidence type="ECO:0000313" key="8">
    <source>
        <dbReference type="Proteomes" id="UP000218899"/>
    </source>
</evidence>
<sequence>MHLHRRLQHSGHFVIAGFVLVLALMLALAVASVVHIKTINAHMERIAERHIVEMDALQSMRNIVRERSLSIYAMFLNEDLFQRQEEYLRFTNLAGEFIGQRKRYEAINPCRLARADNDVVCAKELELYGQILALIRRSQPLQMELAERIARDDVEGVRIDLVHHDMPLEKEILSLFDRLIAEERAAVEASIARAQEEYRTTVRTTTQLGFFMLLLGVSTAAYVITRTRRIERDLHRQKERAEVTLRSVGDGVITADETGDVLYLNPVAEELTGWRLDEARGRPLREIYRIVDEATRKPLEHPAMLGCLDARLLGPRHTLLLRRDGTEYAVEDTAAPLRALDGAMSGAVLVFRDVTRSRGMERLLSWQASHDSLTGLVNRREFELLLERLIRNAREQGKSHVLLYLDLDQFKLVNDTCGHVAGDELLCQLAAMLTPLVRASDTLARLGGDEFGVLLEGCSIDQALPLAEKLRQAIADFRFAWHDKSFRVGVSVGIAAIDGNSRGAGDVLSAADAACYIAKDKGRNRIWVHQANDAEVTRREGEMRWVAEINRAFDEDRFLLYVQRILPLKESAAEAPYHEVLIRLVQPDGEVVLPMAFIPAAERYGLMSAIDRWVIARTFAWLEEHPRAGNLAINLSSQSLGDERLLAHVENALTADAIDPRRICFEITETAAIANWQRAGAFVGKLRARGCRFALDDFGSGMSSFEYLKHLAVDFIKIDGAFVRDMSRDPLDRAMVESINHIGHVLGKRTIAEYVENAEALEELRRLGVDYAQGDGLHAPEPLEVVGLRRRFVSAS</sequence>
<accession>A0A1B4V0I9</accession>
<keyword evidence="2" id="KW-0812">Transmembrane</keyword>
<dbReference type="InterPro" id="IPR035919">
    <property type="entry name" value="EAL_sf"/>
</dbReference>
<organism evidence="7 8">
    <name type="scientific">Sulfurifustis variabilis</name>
    <dbReference type="NCBI Taxonomy" id="1675686"/>
    <lineage>
        <taxon>Bacteria</taxon>
        <taxon>Pseudomonadati</taxon>
        <taxon>Pseudomonadota</taxon>
        <taxon>Gammaproteobacteria</taxon>
        <taxon>Acidiferrobacterales</taxon>
        <taxon>Acidiferrobacteraceae</taxon>
        <taxon>Sulfurifustis</taxon>
    </lineage>
</organism>
<dbReference type="GO" id="GO:0003824">
    <property type="term" value="F:catalytic activity"/>
    <property type="evidence" value="ECO:0007669"/>
    <property type="project" value="UniProtKB-ARBA"/>
</dbReference>
<proteinExistence type="predicted"/>
<dbReference type="SUPFAM" id="SSF55073">
    <property type="entry name" value="Nucleotide cyclase"/>
    <property type="match status" value="1"/>
</dbReference>
<evidence type="ECO:0000259" key="6">
    <source>
        <dbReference type="PROSITE" id="PS50887"/>
    </source>
</evidence>
<dbReference type="PROSITE" id="PS50887">
    <property type="entry name" value="GGDEF"/>
    <property type="match status" value="1"/>
</dbReference>
<dbReference type="Pfam" id="PF00990">
    <property type="entry name" value="GGDEF"/>
    <property type="match status" value="1"/>
</dbReference>
<dbReference type="NCBIfam" id="TIGR00229">
    <property type="entry name" value="sensory_box"/>
    <property type="match status" value="1"/>
</dbReference>
<comment type="cofactor">
    <cofactor evidence="1">
        <name>Mg(2+)</name>
        <dbReference type="ChEBI" id="CHEBI:18420"/>
    </cofactor>
</comment>
<dbReference type="GO" id="GO:0006355">
    <property type="term" value="P:regulation of DNA-templated transcription"/>
    <property type="evidence" value="ECO:0007669"/>
    <property type="project" value="InterPro"/>
</dbReference>
<evidence type="ECO:0000256" key="1">
    <source>
        <dbReference type="ARBA" id="ARBA00001946"/>
    </source>
</evidence>
<dbReference type="PROSITE" id="PS50112">
    <property type="entry name" value="PAS"/>
    <property type="match status" value="1"/>
</dbReference>
<dbReference type="Pfam" id="PF00563">
    <property type="entry name" value="EAL"/>
    <property type="match status" value="1"/>
</dbReference>
<dbReference type="Gene3D" id="3.30.450.20">
    <property type="entry name" value="PAS domain"/>
    <property type="match status" value="1"/>
</dbReference>
<dbReference type="Proteomes" id="UP000218899">
    <property type="component" value="Chromosome"/>
</dbReference>
<dbReference type="SUPFAM" id="SSF141868">
    <property type="entry name" value="EAL domain-like"/>
    <property type="match status" value="1"/>
</dbReference>
<dbReference type="PANTHER" id="PTHR44757">
    <property type="entry name" value="DIGUANYLATE CYCLASE DGCP"/>
    <property type="match status" value="1"/>
</dbReference>
<keyword evidence="2" id="KW-1133">Transmembrane helix</keyword>
<dbReference type="OrthoDB" id="9787514at2"/>
<dbReference type="CDD" id="cd01948">
    <property type="entry name" value="EAL"/>
    <property type="match status" value="1"/>
</dbReference>
<reference evidence="7 8" key="1">
    <citation type="submission" date="2015-08" db="EMBL/GenBank/DDBJ databases">
        <title>Complete genome sequence of Sulfurifustis variabilis.</title>
        <authorList>
            <person name="Miura A."/>
            <person name="Kojima H."/>
            <person name="Fukui M."/>
        </authorList>
    </citation>
    <scope>NUCLEOTIDE SEQUENCE [LARGE SCALE GENOMIC DNA]</scope>
    <source>
        <strain evidence="8">skN76</strain>
    </source>
</reference>
<evidence type="ECO:0000313" key="7">
    <source>
        <dbReference type="EMBL" id="BAU46966.1"/>
    </source>
</evidence>
<dbReference type="EMBL" id="AP014936">
    <property type="protein sequence ID" value="BAU46966.1"/>
    <property type="molecule type" value="Genomic_DNA"/>
</dbReference>
<feature type="transmembrane region" description="Helical" evidence="2">
    <location>
        <begin position="12"/>
        <end position="36"/>
    </location>
</feature>
<dbReference type="SMART" id="SM00267">
    <property type="entry name" value="GGDEF"/>
    <property type="match status" value="1"/>
</dbReference>
<dbReference type="InterPro" id="IPR000014">
    <property type="entry name" value="PAS"/>
</dbReference>
<dbReference type="InterPro" id="IPR029787">
    <property type="entry name" value="Nucleotide_cyclase"/>
</dbReference>
<dbReference type="Pfam" id="PF00989">
    <property type="entry name" value="PAS"/>
    <property type="match status" value="1"/>
</dbReference>
<dbReference type="AlphaFoldDB" id="A0A1B4V0I9"/>
<feature type="transmembrane region" description="Helical" evidence="2">
    <location>
        <begin position="208"/>
        <end position="225"/>
    </location>
</feature>
<feature type="domain" description="PAS" evidence="3">
    <location>
        <begin position="237"/>
        <end position="300"/>
    </location>
</feature>
<dbReference type="PANTHER" id="PTHR44757:SF4">
    <property type="entry name" value="DIGUANYLATE CYCLASE DGCE-RELATED"/>
    <property type="match status" value="1"/>
</dbReference>
<gene>
    <name evidence="7" type="ORF">SVA_0384</name>
</gene>
<dbReference type="PROSITE" id="PS50113">
    <property type="entry name" value="PAC"/>
    <property type="match status" value="1"/>
</dbReference>
<dbReference type="RefSeq" id="WP_096457997.1">
    <property type="nucleotide sequence ID" value="NZ_AP014936.1"/>
</dbReference>
<dbReference type="NCBIfam" id="TIGR00254">
    <property type="entry name" value="GGDEF"/>
    <property type="match status" value="1"/>
</dbReference>
<dbReference type="SMART" id="SM00091">
    <property type="entry name" value="PAS"/>
    <property type="match status" value="1"/>
</dbReference>
<keyword evidence="2" id="KW-0472">Membrane</keyword>
<name>A0A1B4V0I9_9GAMM</name>
<keyword evidence="8" id="KW-1185">Reference proteome</keyword>
<dbReference type="InterPro" id="IPR052155">
    <property type="entry name" value="Biofilm_reg_signaling"/>
</dbReference>
<dbReference type="KEGG" id="sva:SVA_0384"/>
<dbReference type="PROSITE" id="PS50883">
    <property type="entry name" value="EAL"/>
    <property type="match status" value="1"/>
</dbReference>
<dbReference type="InterPro" id="IPR043128">
    <property type="entry name" value="Rev_trsase/Diguanyl_cyclase"/>
</dbReference>
<dbReference type="Gene3D" id="3.20.20.450">
    <property type="entry name" value="EAL domain"/>
    <property type="match status" value="1"/>
</dbReference>
<evidence type="ECO:0000259" key="3">
    <source>
        <dbReference type="PROSITE" id="PS50112"/>
    </source>
</evidence>
<evidence type="ECO:0000256" key="2">
    <source>
        <dbReference type="SAM" id="Phobius"/>
    </source>
</evidence>
<dbReference type="CDD" id="cd01949">
    <property type="entry name" value="GGDEF"/>
    <property type="match status" value="1"/>
</dbReference>
<dbReference type="FunFam" id="3.30.70.270:FF:000001">
    <property type="entry name" value="Diguanylate cyclase domain protein"/>
    <property type="match status" value="1"/>
</dbReference>
<dbReference type="CDD" id="cd00130">
    <property type="entry name" value="PAS"/>
    <property type="match status" value="1"/>
</dbReference>
<dbReference type="InterPro" id="IPR001633">
    <property type="entry name" value="EAL_dom"/>
</dbReference>
<evidence type="ECO:0000259" key="4">
    <source>
        <dbReference type="PROSITE" id="PS50113"/>
    </source>
</evidence>
<protein>
    <submittedName>
        <fullName evidence="7">Diguanylate cyclase</fullName>
    </submittedName>
</protein>
<dbReference type="InterPro" id="IPR013767">
    <property type="entry name" value="PAS_fold"/>
</dbReference>
<dbReference type="SMART" id="SM00052">
    <property type="entry name" value="EAL"/>
    <property type="match status" value="1"/>
</dbReference>